<evidence type="ECO:0000313" key="4">
    <source>
        <dbReference type="Proteomes" id="UP000299102"/>
    </source>
</evidence>
<evidence type="ECO:0000313" key="3">
    <source>
        <dbReference type="EMBL" id="GBP05668.1"/>
    </source>
</evidence>
<evidence type="ECO:0000256" key="2">
    <source>
        <dbReference type="SAM" id="SignalP"/>
    </source>
</evidence>
<feature type="signal peptide" evidence="2">
    <location>
        <begin position="1"/>
        <end position="23"/>
    </location>
</feature>
<feature type="chain" id="PRO_5020028395" evidence="2">
    <location>
        <begin position="24"/>
        <end position="105"/>
    </location>
</feature>
<proteinExistence type="predicted"/>
<gene>
    <name evidence="3" type="ORF">EVAR_5016_1</name>
</gene>
<keyword evidence="2" id="KW-0732">Signal</keyword>
<keyword evidence="4" id="KW-1185">Reference proteome</keyword>
<evidence type="ECO:0000256" key="1">
    <source>
        <dbReference type="SAM" id="Phobius"/>
    </source>
</evidence>
<dbReference type="Proteomes" id="UP000299102">
    <property type="component" value="Unassembled WGS sequence"/>
</dbReference>
<comment type="caution">
    <text evidence="3">The sequence shown here is derived from an EMBL/GenBank/DDBJ whole genome shotgun (WGS) entry which is preliminary data.</text>
</comment>
<keyword evidence="1" id="KW-1133">Transmembrane helix</keyword>
<dbReference type="AlphaFoldDB" id="A0A4C1SWX9"/>
<keyword evidence="1" id="KW-0472">Membrane</keyword>
<dbReference type="EMBL" id="BGZK01000019">
    <property type="protein sequence ID" value="GBP05668.1"/>
    <property type="molecule type" value="Genomic_DNA"/>
</dbReference>
<sequence length="105" mass="11828">MSIAGGLWLLVRMLSSLFDHCMTAVHLTRLCRYYIPSPQESGSLLAGFILIRHSRKKGHATEREAVLLRTSVIYALSYLGICVIRIWVALPKSGISDERKEDNIL</sequence>
<protein>
    <submittedName>
        <fullName evidence="3">Uncharacterized protein</fullName>
    </submittedName>
</protein>
<reference evidence="3 4" key="1">
    <citation type="journal article" date="2019" name="Commun. Biol.">
        <title>The bagworm genome reveals a unique fibroin gene that provides high tensile strength.</title>
        <authorList>
            <person name="Kono N."/>
            <person name="Nakamura H."/>
            <person name="Ohtoshi R."/>
            <person name="Tomita M."/>
            <person name="Numata K."/>
            <person name="Arakawa K."/>
        </authorList>
    </citation>
    <scope>NUCLEOTIDE SEQUENCE [LARGE SCALE GENOMIC DNA]</scope>
</reference>
<keyword evidence="1" id="KW-0812">Transmembrane</keyword>
<organism evidence="3 4">
    <name type="scientific">Eumeta variegata</name>
    <name type="common">Bagworm moth</name>
    <name type="synonym">Eumeta japonica</name>
    <dbReference type="NCBI Taxonomy" id="151549"/>
    <lineage>
        <taxon>Eukaryota</taxon>
        <taxon>Metazoa</taxon>
        <taxon>Ecdysozoa</taxon>
        <taxon>Arthropoda</taxon>
        <taxon>Hexapoda</taxon>
        <taxon>Insecta</taxon>
        <taxon>Pterygota</taxon>
        <taxon>Neoptera</taxon>
        <taxon>Endopterygota</taxon>
        <taxon>Lepidoptera</taxon>
        <taxon>Glossata</taxon>
        <taxon>Ditrysia</taxon>
        <taxon>Tineoidea</taxon>
        <taxon>Psychidae</taxon>
        <taxon>Oiketicinae</taxon>
        <taxon>Eumeta</taxon>
    </lineage>
</organism>
<name>A0A4C1SWX9_EUMVA</name>
<accession>A0A4C1SWX9</accession>
<feature type="transmembrane region" description="Helical" evidence="1">
    <location>
        <begin position="72"/>
        <end position="90"/>
    </location>
</feature>